<feature type="transmembrane region" description="Helical" evidence="5">
    <location>
        <begin position="197"/>
        <end position="223"/>
    </location>
</feature>
<dbReference type="AlphaFoldDB" id="A0A381Y1A8"/>
<evidence type="ECO:0000256" key="2">
    <source>
        <dbReference type="ARBA" id="ARBA00022692"/>
    </source>
</evidence>
<feature type="transmembrane region" description="Helical" evidence="5">
    <location>
        <begin position="235"/>
        <end position="255"/>
    </location>
</feature>
<sequence length="287" mass="30063">MTDITLWIVLSLFVLGIVVGIYGVSIGSGGGFITAPLLIILFGFDYNVAAGTSLVTVALSSASGSIAYLRLGYAYVRGALLFSMIAIPGTIVGALGLRLVSADFFQFVYGILLGLLGLYVFINAGNAQQDSNKIAKHQTNLVDPISFGTHTASVHTSDRGIYRFTYNEPLSLITNGIIGFISGFLGMGGGPIRTPALVYLFGFPIYVAIATSLLSQIGIATIGSLTHILEGNVDLTSALILGFGMIVGAQIAVKLSRVLGELVIMRLLALSSLAISIRLIISGVNLI</sequence>
<evidence type="ECO:0000256" key="4">
    <source>
        <dbReference type="ARBA" id="ARBA00023136"/>
    </source>
</evidence>
<evidence type="ECO:0008006" key="7">
    <source>
        <dbReference type="Google" id="ProtNLM"/>
    </source>
</evidence>
<feature type="transmembrane region" description="Helical" evidence="5">
    <location>
        <begin position="6"/>
        <end position="25"/>
    </location>
</feature>
<gene>
    <name evidence="6" type="ORF">METZ01_LOCUS123589</name>
</gene>
<keyword evidence="2 5" id="KW-0812">Transmembrane</keyword>
<keyword evidence="4 5" id="KW-0472">Membrane</keyword>
<comment type="subcellular location">
    <subcellularLocation>
        <location evidence="1">Membrane</location>
        <topology evidence="1">Multi-pass membrane protein</topology>
    </subcellularLocation>
</comment>
<evidence type="ECO:0000313" key="6">
    <source>
        <dbReference type="EMBL" id="SVA70735.1"/>
    </source>
</evidence>
<feature type="transmembrane region" description="Helical" evidence="5">
    <location>
        <begin position="267"/>
        <end position="286"/>
    </location>
</feature>
<dbReference type="PANTHER" id="PTHR43701">
    <property type="entry name" value="MEMBRANE TRANSPORTER PROTEIN MJ0441-RELATED"/>
    <property type="match status" value="1"/>
</dbReference>
<dbReference type="InterPro" id="IPR051598">
    <property type="entry name" value="TSUP/Inactive_protease-like"/>
</dbReference>
<accession>A0A381Y1A8</accession>
<dbReference type="GO" id="GO:0016020">
    <property type="term" value="C:membrane"/>
    <property type="evidence" value="ECO:0007669"/>
    <property type="project" value="UniProtKB-SubCell"/>
</dbReference>
<protein>
    <recommendedName>
        <fullName evidence="7">Membrane transporter protein</fullName>
    </recommendedName>
</protein>
<evidence type="ECO:0000256" key="5">
    <source>
        <dbReference type="SAM" id="Phobius"/>
    </source>
</evidence>
<feature type="transmembrane region" description="Helical" evidence="5">
    <location>
        <begin position="104"/>
        <end position="122"/>
    </location>
</feature>
<proteinExistence type="predicted"/>
<organism evidence="6">
    <name type="scientific">marine metagenome</name>
    <dbReference type="NCBI Taxonomy" id="408172"/>
    <lineage>
        <taxon>unclassified sequences</taxon>
        <taxon>metagenomes</taxon>
        <taxon>ecological metagenomes</taxon>
    </lineage>
</organism>
<reference evidence="6" key="1">
    <citation type="submission" date="2018-05" db="EMBL/GenBank/DDBJ databases">
        <authorList>
            <person name="Lanie J.A."/>
            <person name="Ng W.-L."/>
            <person name="Kazmierczak K.M."/>
            <person name="Andrzejewski T.M."/>
            <person name="Davidsen T.M."/>
            <person name="Wayne K.J."/>
            <person name="Tettelin H."/>
            <person name="Glass J.I."/>
            <person name="Rusch D."/>
            <person name="Podicherti R."/>
            <person name="Tsui H.-C.T."/>
            <person name="Winkler M.E."/>
        </authorList>
    </citation>
    <scope>NUCLEOTIDE SEQUENCE</scope>
</reference>
<feature type="transmembrane region" description="Helical" evidence="5">
    <location>
        <begin position="172"/>
        <end position="190"/>
    </location>
</feature>
<dbReference type="EMBL" id="UINC01017126">
    <property type="protein sequence ID" value="SVA70735.1"/>
    <property type="molecule type" value="Genomic_DNA"/>
</dbReference>
<dbReference type="InterPro" id="IPR002781">
    <property type="entry name" value="TM_pro_TauE-like"/>
</dbReference>
<feature type="transmembrane region" description="Helical" evidence="5">
    <location>
        <begin position="79"/>
        <end position="97"/>
    </location>
</feature>
<dbReference type="PANTHER" id="PTHR43701:SF2">
    <property type="entry name" value="MEMBRANE TRANSPORTER PROTEIN YJNA-RELATED"/>
    <property type="match status" value="1"/>
</dbReference>
<evidence type="ECO:0000256" key="3">
    <source>
        <dbReference type="ARBA" id="ARBA00022989"/>
    </source>
</evidence>
<name>A0A381Y1A8_9ZZZZ</name>
<evidence type="ECO:0000256" key="1">
    <source>
        <dbReference type="ARBA" id="ARBA00004141"/>
    </source>
</evidence>
<dbReference type="Pfam" id="PF01925">
    <property type="entry name" value="TauE"/>
    <property type="match status" value="1"/>
</dbReference>
<keyword evidence="3 5" id="KW-1133">Transmembrane helix</keyword>